<dbReference type="Proteomes" id="UP000050640">
    <property type="component" value="Unplaced"/>
</dbReference>
<dbReference type="STRING" id="1147741.A0A0R3RM23"/>
<evidence type="ECO:0000256" key="2">
    <source>
        <dbReference type="SAM" id="Phobius"/>
    </source>
</evidence>
<keyword evidence="2" id="KW-0812">Transmembrane</keyword>
<protein>
    <submittedName>
        <fullName evidence="5">MFS domain-containing protein</fullName>
    </submittedName>
</protein>
<feature type="transmembrane region" description="Helical" evidence="2">
    <location>
        <begin position="137"/>
        <end position="155"/>
    </location>
</feature>
<dbReference type="Gene3D" id="1.20.1250.20">
    <property type="entry name" value="MFS general substrate transporter like domains"/>
    <property type="match status" value="2"/>
</dbReference>
<dbReference type="GO" id="GO:0022857">
    <property type="term" value="F:transmembrane transporter activity"/>
    <property type="evidence" value="ECO:0007669"/>
    <property type="project" value="InterPro"/>
</dbReference>
<dbReference type="InterPro" id="IPR011701">
    <property type="entry name" value="MFS"/>
</dbReference>
<feature type="transmembrane region" description="Helical" evidence="2">
    <location>
        <begin position="78"/>
        <end position="98"/>
    </location>
</feature>
<proteinExistence type="predicted"/>
<dbReference type="GO" id="GO:0016020">
    <property type="term" value="C:membrane"/>
    <property type="evidence" value="ECO:0007669"/>
    <property type="project" value="UniProtKB-SubCell"/>
</dbReference>
<feature type="transmembrane region" description="Helical" evidence="2">
    <location>
        <begin position="352"/>
        <end position="369"/>
    </location>
</feature>
<feature type="transmembrane region" description="Helical" evidence="2">
    <location>
        <begin position="47"/>
        <end position="72"/>
    </location>
</feature>
<name>A0A0R3RM23_9BILA</name>
<evidence type="ECO:0000256" key="1">
    <source>
        <dbReference type="ARBA" id="ARBA00004141"/>
    </source>
</evidence>
<keyword evidence="2" id="KW-0472">Membrane</keyword>
<comment type="subcellular location">
    <subcellularLocation>
        <location evidence="1">Membrane</location>
        <topology evidence="1">Multi-pass membrane protein</topology>
    </subcellularLocation>
</comment>
<dbReference type="PANTHER" id="PTHR45757:SF11">
    <property type="entry name" value="MAJOR FACILITATOR SUPERFAMILY (MFS) PROFILE DOMAIN-CONTAINING PROTEIN"/>
    <property type="match status" value="1"/>
</dbReference>
<dbReference type="SUPFAM" id="SSF103473">
    <property type="entry name" value="MFS general substrate transporter"/>
    <property type="match status" value="1"/>
</dbReference>
<dbReference type="PROSITE" id="PS50850">
    <property type="entry name" value="MFS"/>
    <property type="match status" value="1"/>
</dbReference>
<dbReference type="InterPro" id="IPR036259">
    <property type="entry name" value="MFS_trans_sf"/>
</dbReference>
<feature type="transmembrane region" description="Helical" evidence="2">
    <location>
        <begin position="329"/>
        <end position="346"/>
    </location>
</feature>
<evidence type="ECO:0000313" key="5">
    <source>
        <dbReference type="WBParaSite" id="EEL_0000253201-mRNA-1"/>
    </source>
</evidence>
<evidence type="ECO:0000259" key="3">
    <source>
        <dbReference type="PROSITE" id="PS50850"/>
    </source>
</evidence>
<feature type="transmembrane region" description="Helical" evidence="2">
    <location>
        <begin position="15"/>
        <end position="35"/>
    </location>
</feature>
<dbReference type="PANTHER" id="PTHR45757">
    <property type="entry name" value="PROTEIN CBG23364-RELATED"/>
    <property type="match status" value="1"/>
</dbReference>
<accession>A0A0R3RM23</accession>
<feature type="transmembrane region" description="Helical" evidence="2">
    <location>
        <begin position="296"/>
        <end position="317"/>
    </location>
</feature>
<evidence type="ECO:0000313" key="4">
    <source>
        <dbReference type="Proteomes" id="UP000050640"/>
    </source>
</evidence>
<organism evidence="4 5">
    <name type="scientific">Elaeophora elaphi</name>
    <dbReference type="NCBI Taxonomy" id="1147741"/>
    <lineage>
        <taxon>Eukaryota</taxon>
        <taxon>Metazoa</taxon>
        <taxon>Ecdysozoa</taxon>
        <taxon>Nematoda</taxon>
        <taxon>Chromadorea</taxon>
        <taxon>Rhabditida</taxon>
        <taxon>Spirurina</taxon>
        <taxon>Spiruromorpha</taxon>
        <taxon>Filarioidea</taxon>
        <taxon>Onchocercidae</taxon>
        <taxon>Elaeophora</taxon>
    </lineage>
</organism>
<feature type="domain" description="Major facilitator superfamily (MFS) profile" evidence="3">
    <location>
        <begin position="1"/>
        <end position="394"/>
    </location>
</feature>
<keyword evidence="4" id="KW-1185">Reference proteome</keyword>
<dbReference type="AlphaFoldDB" id="A0A0R3RM23"/>
<feature type="transmembrane region" description="Helical" evidence="2">
    <location>
        <begin position="197"/>
        <end position="217"/>
    </location>
</feature>
<dbReference type="InterPro" id="IPR020846">
    <property type="entry name" value="MFS_dom"/>
</dbReference>
<reference evidence="5" key="1">
    <citation type="submission" date="2017-02" db="UniProtKB">
        <authorList>
            <consortium name="WormBaseParasite"/>
        </authorList>
    </citation>
    <scope>IDENTIFICATION</scope>
</reference>
<feature type="transmembrane region" description="Helical" evidence="2">
    <location>
        <begin position="110"/>
        <end position="131"/>
    </location>
</feature>
<keyword evidence="2" id="KW-1133">Transmembrane helix</keyword>
<sequence length="394" mass="43341">DSSHKTYHYTGTEKGLLFSATAIGNLVGTYPVILLEKKLTIRTLFTLFGIISAISTFLIPWLADFGFGFLFAMRFWEGFAYAAAYPVLGTITSQWSLLADSGMYMSLILCHLQIGPLFTMPISGALCVSSFGWPATYYIHGVLTLFIMLLFYVVYRDSPQIHKNVSSKELSKIEFGKEVTYTKKLPEVPYGAIVHDIAIWGIWIASIGSTLGFQIFFQYGPVYLNEVLNFTVEKAGLASALPMILSIIVKVLAGPLSDHASCCGEKARVMLFTFISQGFMAACFIFLALIPANAANLGQIAYTAAIAFSGLNSVGIIKSAQLVARQHTHFVLSILSIINCTVILIIPLSKIFYVIVSLMVICNGFFFFVGKASPAQWTKVNTHQVYTINQPETL</sequence>
<feature type="transmembrane region" description="Helical" evidence="2">
    <location>
        <begin position="269"/>
        <end position="290"/>
    </location>
</feature>
<dbReference type="Pfam" id="PF07690">
    <property type="entry name" value="MFS_1"/>
    <property type="match status" value="1"/>
</dbReference>
<feature type="transmembrane region" description="Helical" evidence="2">
    <location>
        <begin position="237"/>
        <end position="257"/>
    </location>
</feature>
<dbReference type="WBParaSite" id="EEL_0000253201-mRNA-1">
    <property type="protein sequence ID" value="EEL_0000253201-mRNA-1"/>
    <property type="gene ID" value="EEL_0000253201"/>
</dbReference>